<dbReference type="RefSeq" id="XP_008797568.2">
    <property type="nucleotide sequence ID" value="XM_008799346.3"/>
</dbReference>
<feature type="domain" description="CCT" evidence="7">
    <location>
        <begin position="262"/>
        <end position="304"/>
    </location>
</feature>
<reference evidence="8" key="1">
    <citation type="journal article" date="2019" name="Nat. Commun.">
        <title>Genome-wide association mapping of date palm fruit traits.</title>
        <authorList>
            <person name="Hazzouri K.M."/>
            <person name="Gros-Balthazard M."/>
            <person name="Flowers J.M."/>
            <person name="Copetti D."/>
            <person name="Lemansour A."/>
            <person name="Lebrun M."/>
            <person name="Masmoudi K."/>
            <person name="Ferrand S."/>
            <person name="Dhar M.I."/>
            <person name="Fresquez Z.A."/>
            <person name="Rosas U."/>
            <person name="Zhang J."/>
            <person name="Talag J."/>
            <person name="Lee S."/>
            <person name="Kudrna D."/>
            <person name="Powell R.F."/>
            <person name="Leitch I.J."/>
            <person name="Krueger R.R."/>
            <person name="Wing R.A."/>
            <person name="Amiri K.M.A."/>
            <person name="Purugganan M.D."/>
        </authorList>
    </citation>
    <scope>NUCLEOTIDE SEQUENCE [LARGE SCALE GENOMIC DNA]</scope>
    <source>
        <strain evidence="8">cv. Khalas</strain>
    </source>
</reference>
<dbReference type="PROSITE" id="PS50119">
    <property type="entry name" value="ZF_BBOX"/>
    <property type="match status" value="1"/>
</dbReference>
<gene>
    <name evidence="9" type="primary">LOC103712738</name>
</gene>
<dbReference type="Proteomes" id="UP000228380">
    <property type="component" value="Chromosome 1"/>
</dbReference>
<evidence type="ECO:0000259" key="6">
    <source>
        <dbReference type="PROSITE" id="PS50119"/>
    </source>
</evidence>
<sequence>MNDMLKVEGDPVGGGWAPRACESCRSAPCAVYCQADAAALCAACDADIHSANLLARRHHRVPVLPVSAAGFVVRPSLNHCNHVVGPDGADKAETELLGEEEEAKEEEEDDDVVSWMLHDPLINSNQSGNGLFGEEVDGFLDLNEHNSGAERKSVSQKQQQQQQLDYNNGKSEESEYLVPNGQQQQQQQHSFPMLECEGSSKAGFNNFGYSASLSHSLSLSSMEASIVPDTTVADISNSHLRPAKGTIDLFSGPAPQFTPMDREAKVLRYREKRKTRKFEKTIRYASRKAYAETRPRIKGRFVKRSDVELEVDQLFSTTMMTDSSNSIVPSF</sequence>
<reference evidence="9" key="2">
    <citation type="submission" date="2025-08" db="UniProtKB">
        <authorList>
            <consortium name="RefSeq"/>
        </authorList>
    </citation>
    <scope>IDENTIFICATION</scope>
    <source>
        <tissue evidence="9">Young leaves</tissue>
    </source>
</reference>
<dbReference type="PANTHER" id="PTHR31319">
    <property type="entry name" value="ZINC FINGER PROTEIN CONSTANS-LIKE 4"/>
    <property type="match status" value="1"/>
</dbReference>
<dbReference type="InterPro" id="IPR045281">
    <property type="entry name" value="CONSTANS-like"/>
</dbReference>
<dbReference type="GO" id="GO:0005634">
    <property type="term" value="C:nucleus"/>
    <property type="evidence" value="ECO:0007669"/>
    <property type="project" value="UniProtKB-SubCell"/>
</dbReference>
<dbReference type="OrthoDB" id="153872at2759"/>
<feature type="region of interest" description="Disordered" evidence="5">
    <location>
        <begin position="147"/>
        <end position="167"/>
    </location>
</feature>
<organism evidence="8 9">
    <name type="scientific">Phoenix dactylifera</name>
    <name type="common">Date palm</name>
    <dbReference type="NCBI Taxonomy" id="42345"/>
    <lineage>
        <taxon>Eukaryota</taxon>
        <taxon>Viridiplantae</taxon>
        <taxon>Streptophyta</taxon>
        <taxon>Embryophyta</taxon>
        <taxon>Tracheophyta</taxon>
        <taxon>Spermatophyta</taxon>
        <taxon>Magnoliopsida</taxon>
        <taxon>Liliopsida</taxon>
        <taxon>Arecaceae</taxon>
        <taxon>Coryphoideae</taxon>
        <taxon>Phoeniceae</taxon>
        <taxon>Phoenix</taxon>
    </lineage>
</organism>
<evidence type="ECO:0000256" key="1">
    <source>
        <dbReference type="ARBA" id="ARBA00004123"/>
    </source>
</evidence>
<dbReference type="GeneID" id="103712738"/>
<dbReference type="SMART" id="SM00336">
    <property type="entry name" value="BBOX"/>
    <property type="match status" value="1"/>
</dbReference>
<evidence type="ECO:0000256" key="4">
    <source>
        <dbReference type="PROSITE-ProRule" id="PRU00357"/>
    </source>
</evidence>
<evidence type="ECO:0000256" key="3">
    <source>
        <dbReference type="PROSITE-ProRule" id="PRU00024"/>
    </source>
</evidence>
<feature type="domain" description="B box-type" evidence="6">
    <location>
        <begin position="21"/>
        <end position="63"/>
    </location>
</feature>
<name>A0A8B7CEJ9_PHODC</name>
<comment type="subcellular location">
    <subcellularLocation>
        <location evidence="1 4">Nucleus</location>
    </subcellularLocation>
</comment>
<dbReference type="InterPro" id="IPR000315">
    <property type="entry name" value="Znf_B-box"/>
</dbReference>
<dbReference type="Pfam" id="PF00643">
    <property type="entry name" value="zf-B_box"/>
    <property type="match status" value="1"/>
</dbReference>
<dbReference type="GO" id="GO:0008270">
    <property type="term" value="F:zinc ion binding"/>
    <property type="evidence" value="ECO:0007669"/>
    <property type="project" value="UniProtKB-KW"/>
</dbReference>
<dbReference type="PROSITE" id="PS51017">
    <property type="entry name" value="CCT"/>
    <property type="match status" value="1"/>
</dbReference>
<keyword evidence="3" id="KW-0479">Metal-binding</keyword>
<keyword evidence="3" id="KW-0862">Zinc</keyword>
<dbReference type="PANTHER" id="PTHR31319:SF39">
    <property type="entry name" value="ZINC FINGER PROTEIN CONSTANS-LIKE 1"/>
    <property type="match status" value="1"/>
</dbReference>
<dbReference type="Pfam" id="PF06203">
    <property type="entry name" value="CCT"/>
    <property type="match status" value="1"/>
</dbReference>
<accession>A0A8B7CEJ9</accession>
<evidence type="ECO:0000256" key="5">
    <source>
        <dbReference type="SAM" id="MobiDB-lite"/>
    </source>
</evidence>
<keyword evidence="3" id="KW-0863">Zinc-finger</keyword>
<dbReference type="GO" id="GO:0003700">
    <property type="term" value="F:DNA-binding transcription factor activity"/>
    <property type="evidence" value="ECO:0007669"/>
    <property type="project" value="TreeGrafter"/>
</dbReference>
<evidence type="ECO:0000259" key="7">
    <source>
        <dbReference type="PROSITE" id="PS51017"/>
    </source>
</evidence>
<dbReference type="GO" id="GO:2000028">
    <property type="term" value="P:regulation of photoperiodism, flowering"/>
    <property type="evidence" value="ECO:0007669"/>
    <property type="project" value="TreeGrafter"/>
</dbReference>
<dbReference type="KEGG" id="pda:103712738"/>
<proteinExistence type="predicted"/>
<evidence type="ECO:0000313" key="8">
    <source>
        <dbReference type="Proteomes" id="UP000228380"/>
    </source>
</evidence>
<evidence type="ECO:0000313" key="9">
    <source>
        <dbReference type="RefSeq" id="XP_008797568.2"/>
    </source>
</evidence>
<dbReference type="GO" id="GO:0009909">
    <property type="term" value="P:regulation of flower development"/>
    <property type="evidence" value="ECO:0007669"/>
    <property type="project" value="InterPro"/>
</dbReference>
<keyword evidence="8" id="KW-1185">Reference proteome</keyword>
<dbReference type="InterPro" id="IPR010402">
    <property type="entry name" value="CCT_domain"/>
</dbReference>
<dbReference type="AlphaFoldDB" id="A0A8B7CEJ9"/>
<keyword evidence="2 4" id="KW-0539">Nucleus</keyword>
<protein>
    <submittedName>
        <fullName evidence="9">Zinc finger protein CO3-like</fullName>
    </submittedName>
</protein>
<evidence type="ECO:0000256" key="2">
    <source>
        <dbReference type="ARBA" id="ARBA00023242"/>
    </source>
</evidence>